<evidence type="ECO:0000313" key="5">
    <source>
        <dbReference type="Proteomes" id="UP001058016"/>
    </source>
</evidence>
<evidence type="ECO:0000313" key="6">
    <source>
        <dbReference type="Proteomes" id="UP001058072"/>
    </source>
</evidence>
<dbReference type="Pfam" id="PF04203">
    <property type="entry name" value="Sortase"/>
    <property type="match status" value="1"/>
</dbReference>
<evidence type="ECO:0000313" key="3">
    <source>
        <dbReference type="EMBL" id="UUF06162.1"/>
    </source>
</evidence>
<gene>
    <name evidence="3" type="ORF">J0J69_00805</name>
    <name evidence="4" type="ORF">J0J70_07095</name>
</gene>
<dbReference type="Proteomes" id="UP001058016">
    <property type="component" value="Chromosome"/>
</dbReference>
<reference evidence="4 5" key="1">
    <citation type="submission" date="2021-03" db="EMBL/GenBank/DDBJ databases">
        <title>Comparative Genomics and Metabolomics in the genus Turicibacter.</title>
        <authorList>
            <person name="Maki J."/>
            <person name="Looft T."/>
        </authorList>
    </citation>
    <scope>NUCLEOTIDE SEQUENCE</scope>
    <source>
        <strain evidence="4">ISU324</strain>
        <strain evidence="3 5">MMM721</strain>
    </source>
</reference>
<organism evidence="4 6">
    <name type="scientific">Turicibacter bilis</name>
    <dbReference type="NCBI Taxonomy" id="2735723"/>
    <lineage>
        <taxon>Bacteria</taxon>
        <taxon>Bacillati</taxon>
        <taxon>Bacillota</taxon>
        <taxon>Erysipelotrichia</taxon>
        <taxon>Erysipelotrichales</taxon>
        <taxon>Turicibacteraceae</taxon>
        <taxon>Turicibacter</taxon>
    </lineage>
</organism>
<dbReference type="Gene3D" id="2.40.260.10">
    <property type="entry name" value="Sortase"/>
    <property type="match status" value="1"/>
</dbReference>
<dbReference type="RefSeq" id="WP_055305617.1">
    <property type="nucleotide sequence ID" value="NZ_CP071249.1"/>
</dbReference>
<dbReference type="EMBL" id="CP071250">
    <property type="protein sequence ID" value="UUF07402.1"/>
    <property type="molecule type" value="Genomic_DNA"/>
</dbReference>
<feature type="active site" description="Acyl-thioester intermediate" evidence="2">
    <location>
        <position position="117"/>
    </location>
</feature>
<feature type="active site" description="Proton donor/acceptor" evidence="2">
    <location>
        <position position="60"/>
    </location>
</feature>
<dbReference type="InterPro" id="IPR023365">
    <property type="entry name" value="Sortase_dom-sf"/>
</dbReference>
<protein>
    <submittedName>
        <fullName evidence="4">Class D sortase</fullName>
    </submittedName>
</protein>
<keyword evidence="1" id="KW-0378">Hydrolase</keyword>
<proteinExistence type="predicted"/>
<evidence type="ECO:0000256" key="1">
    <source>
        <dbReference type="ARBA" id="ARBA00022801"/>
    </source>
</evidence>
<dbReference type="CDD" id="cd05828">
    <property type="entry name" value="Sortase_D_1"/>
    <property type="match status" value="1"/>
</dbReference>
<dbReference type="GO" id="GO:0016787">
    <property type="term" value="F:hydrolase activity"/>
    <property type="evidence" value="ECO:0007669"/>
    <property type="project" value="UniProtKB-KW"/>
</dbReference>
<dbReference type="AlphaFoldDB" id="A0A9Q9CP37"/>
<keyword evidence="5" id="KW-1185">Reference proteome</keyword>
<dbReference type="SUPFAM" id="SSF63817">
    <property type="entry name" value="Sortase"/>
    <property type="match status" value="1"/>
</dbReference>
<sequence length="137" mass="15528">MTATLKKVTDVGSIVGRAQFLEESLIIIEGVEKEQLEQGLAHNPLSLLPGRKGNCLIYGHREQFLWSLKDLKVGEPIIIESVEGIFYYAVDEISIRLPNDPYIFESTEESVLTLVTCYPFVYYGLNKERYVVKATLN</sequence>
<evidence type="ECO:0000313" key="4">
    <source>
        <dbReference type="EMBL" id="UUF07402.1"/>
    </source>
</evidence>
<accession>A0A9Q9CP37</accession>
<name>A0A9Q9CP37_9FIRM</name>
<dbReference type="Proteomes" id="UP001058072">
    <property type="component" value="Chromosome"/>
</dbReference>
<dbReference type="InterPro" id="IPR041999">
    <property type="entry name" value="Sortase_D_1"/>
</dbReference>
<dbReference type="NCBIfam" id="TIGR01076">
    <property type="entry name" value="sortase_fam"/>
    <property type="match status" value="1"/>
</dbReference>
<dbReference type="EMBL" id="CP071249">
    <property type="protein sequence ID" value="UUF06162.1"/>
    <property type="molecule type" value="Genomic_DNA"/>
</dbReference>
<dbReference type="InterPro" id="IPR005754">
    <property type="entry name" value="Sortase"/>
</dbReference>
<evidence type="ECO:0000256" key="2">
    <source>
        <dbReference type="PIRSR" id="PIRSR605754-1"/>
    </source>
</evidence>